<dbReference type="EMBL" id="CM039170">
    <property type="protein sequence ID" value="KAH9801096.1"/>
    <property type="molecule type" value="Genomic_DNA"/>
</dbReference>
<evidence type="ECO:0000313" key="2">
    <source>
        <dbReference type="Proteomes" id="UP000829398"/>
    </source>
</evidence>
<accession>A0ACB8NTN8</accession>
<protein>
    <submittedName>
        <fullName evidence="1">Disease resistance protein</fullName>
    </submittedName>
</protein>
<dbReference type="Proteomes" id="UP000829398">
    <property type="component" value="Chromosome 1"/>
</dbReference>
<keyword evidence="2" id="KW-1185">Reference proteome</keyword>
<evidence type="ECO:0000313" key="1">
    <source>
        <dbReference type="EMBL" id="KAH9801096.1"/>
    </source>
</evidence>
<reference evidence="2" key="1">
    <citation type="journal article" date="2023" name="Hortic. Res.">
        <title>A chromosome-level phased genome enabling allele-level studies in sweet orange: a case study on citrus Huanglongbing tolerance.</title>
        <authorList>
            <person name="Wu B."/>
            <person name="Yu Q."/>
            <person name="Deng Z."/>
            <person name="Duan Y."/>
            <person name="Luo F."/>
            <person name="Gmitter F. Jr."/>
        </authorList>
    </citation>
    <scope>NUCLEOTIDE SEQUENCE [LARGE SCALE GENOMIC DNA]</scope>
    <source>
        <strain evidence="2">cv. Valencia</strain>
    </source>
</reference>
<gene>
    <name evidence="1" type="ORF">KPL71_000898</name>
</gene>
<comment type="caution">
    <text evidence="1">The sequence shown here is derived from an EMBL/GenBank/DDBJ whole genome shotgun (WGS) entry which is preliminary data.</text>
</comment>
<sequence length="914" mass="103844">MGNIISSFLSSESIGSALSFVAGEAENIWGLQGNLDALQTEFDKLIQAKDDLLNEVNLAEQQPLTRRTHQVKGWLQRVQQMGTKVTKVQETRAQEIDRLCLGGFCSKDLISSYRFGRRVVELKKEVIDLKNERGDIVDIYEMVPEDPAVELPVERTVVGQESILDQVWRCITEKENNVGIIGLYGRGGVGKTTLLKQVNNHFRCREHNFDVVIWVVVSRELKLQQIQHDIGERIGLLSDKEWHSKSVKQKALDISNNLSQKKFVLLLDDIWQPIDLTEVGVPLQSLNVESKIVFTTRSLDVCGQMRADKGIEVSTLTHGQAWKLFQEEVGTSVLGSHPDIPKLAETLAKECRGLPLFRRNREQWQHAINVLRTSASKFPGMEENVFSRLKFSYDCLPRDELLSCLLYCCLFPEDFRIPKRELINYWISEGFSDGFGDGYTIVGDLVSACLLEEEDDNYLKMHDVIRDMALWIACKIRKKEENFLVRAGVGITKAPKIEEWEGVKRVSLTDNKIESLSEIPNCPHLQTLFLDRNCIMEITDGFFELMRSLRLLSNLSLIHGLGFFHFCRLGFFSCCLLELDLIHSNGPSRIKNSLTELPSGISSLVSLQHLDVSYTDIRGLPHELTALLNLRYLNLERTYHLSRFPPELICSFSKLEVLRMLESGADSTAEQGSVLSEDAEPLMKELLCLKLLNLISFSLYSSRGVRNFLKFPKLLRSTQALSISDCEIPLLNVSHLAYMEHLKDLVIDNSNLEELKTDCTGEVQKVLQCGFRSLHLASIAFCSRVKDLTWLAFAPNLKIIVIMHCDDLEEIISVEKLNQLSDIMGELNFFAKLELLDLYHAESLKSIYQGALPLPQLKEIRVTQCPKLKTLPLNSSSTKLRNIVISGGKDWWEELQWEDQATQNAFSTCFVPSR</sequence>
<name>A0ACB8NTN8_CITSI</name>
<organism evidence="1 2">
    <name type="scientific">Citrus sinensis</name>
    <name type="common">Sweet orange</name>
    <name type="synonym">Citrus aurantium var. sinensis</name>
    <dbReference type="NCBI Taxonomy" id="2711"/>
    <lineage>
        <taxon>Eukaryota</taxon>
        <taxon>Viridiplantae</taxon>
        <taxon>Streptophyta</taxon>
        <taxon>Embryophyta</taxon>
        <taxon>Tracheophyta</taxon>
        <taxon>Spermatophyta</taxon>
        <taxon>Magnoliopsida</taxon>
        <taxon>eudicotyledons</taxon>
        <taxon>Gunneridae</taxon>
        <taxon>Pentapetalae</taxon>
        <taxon>rosids</taxon>
        <taxon>malvids</taxon>
        <taxon>Sapindales</taxon>
        <taxon>Rutaceae</taxon>
        <taxon>Aurantioideae</taxon>
        <taxon>Citrus</taxon>
    </lineage>
</organism>
<proteinExistence type="predicted"/>